<comment type="caution">
    <text evidence="1">The sequence shown here is derived from an EMBL/GenBank/DDBJ whole genome shotgun (WGS) entry which is preliminary data.</text>
</comment>
<organism evidence="1 2">
    <name type="scientific">Perkinsus olseni</name>
    <name type="common">Perkinsus atlanticus</name>
    <dbReference type="NCBI Taxonomy" id="32597"/>
    <lineage>
        <taxon>Eukaryota</taxon>
        <taxon>Sar</taxon>
        <taxon>Alveolata</taxon>
        <taxon>Perkinsozoa</taxon>
        <taxon>Perkinsea</taxon>
        <taxon>Perkinsida</taxon>
        <taxon>Perkinsidae</taxon>
        <taxon>Perkinsus</taxon>
    </lineage>
</organism>
<protein>
    <submittedName>
        <fullName evidence="1">Uncharacterized protein</fullName>
    </submittedName>
</protein>
<dbReference type="Proteomes" id="UP000572268">
    <property type="component" value="Unassembled WGS sequence"/>
</dbReference>
<sequence>VTVMLTKPSIAEALSAATALLLSSLPLSDATKAAARSIPAYDDYPLARSAVFDERGNALHCKYSNDQFRKRNEYSAALDFYIAGSSVMTGTITCPKAGDEEAFQASYQRSPTLKMYNPDFIRGDAGFTFNDSPPPDGTGSDPLRQMDADLRKAFCSAAIETSKVKIGSFAELCTKDYPGEISSTFDDRKNALRCSYGHGKKRTELSASFDFYITGSTMKTESITCPRAGRRKAFRTAYYMHPALRMYNPDPASGRRSYVFRVSPPPRNTGLDPLRKLSIPDPRFHDKDELLTAAKERPSSCSVAIEVIKKEFGYTFPELCSAYREESREAIRAAKREGWDFTNNTLGSTDVMPRSPK</sequence>
<gene>
    <name evidence="1" type="ORF">FOL46_006453</name>
</gene>
<reference evidence="1 2" key="1">
    <citation type="submission" date="2020-04" db="EMBL/GenBank/DDBJ databases">
        <title>Perkinsus olseni comparative genomics.</title>
        <authorList>
            <person name="Bogema D.R."/>
        </authorList>
    </citation>
    <scope>NUCLEOTIDE SEQUENCE [LARGE SCALE GENOMIC DNA]</scope>
    <source>
        <strain evidence="1">ATCC PRA-31</strain>
    </source>
</reference>
<evidence type="ECO:0000313" key="2">
    <source>
        <dbReference type="Proteomes" id="UP000572268"/>
    </source>
</evidence>
<evidence type="ECO:0000313" key="1">
    <source>
        <dbReference type="EMBL" id="KAF4659756.1"/>
    </source>
</evidence>
<name>A0A7J6LKV8_PEROL</name>
<proteinExistence type="predicted"/>
<dbReference type="AlphaFoldDB" id="A0A7J6LKV8"/>
<dbReference type="EMBL" id="JABANN010000418">
    <property type="protein sequence ID" value="KAF4659756.1"/>
    <property type="molecule type" value="Genomic_DNA"/>
</dbReference>
<feature type="non-terminal residue" evidence="1">
    <location>
        <position position="1"/>
    </location>
</feature>
<accession>A0A7J6LKV8</accession>